<proteinExistence type="predicted"/>
<protein>
    <submittedName>
        <fullName evidence="6">TraR/DksA family transcriptional regulator</fullName>
    </submittedName>
</protein>
<keyword evidence="7" id="KW-1185">Reference proteome</keyword>
<keyword evidence="1" id="KW-0479">Metal-binding</keyword>
<dbReference type="PROSITE" id="PS51128">
    <property type="entry name" value="ZF_DKSA_2"/>
    <property type="match status" value="1"/>
</dbReference>
<sequence length="122" mass="14411">MNDQYAEIKSELELTKRELLTRLAHSTHYEVSSEPLYESNKIQKEKIVIHHIREDLRDVELALQKMDYGAYGICEETGDQIPFDKLRILPTARSIFEFSFSELFETTFPQKPKTNLYLLEQK</sequence>
<dbReference type="Proteomes" id="UP001431131">
    <property type="component" value="Unassembled WGS sequence"/>
</dbReference>
<evidence type="ECO:0000313" key="7">
    <source>
        <dbReference type="Proteomes" id="UP001431131"/>
    </source>
</evidence>
<feature type="domain" description="Zinc finger DksA/TraR C4-type" evidence="5">
    <location>
        <begin position="69"/>
        <end position="93"/>
    </location>
</feature>
<dbReference type="AlphaFoldDB" id="A0AAW5DXT3"/>
<evidence type="ECO:0000256" key="3">
    <source>
        <dbReference type="ARBA" id="ARBA00022833"/>
    </source>
</evidence>
<dbReference type="PANTHER" id="PTHR33823">
    <property type="entry name" value="RNA POLYMERASE-BINDING TRANSCRIPTION FACTOR DKSA-RELATED"/>
    <property type="match status" value="1"/>
</dbReference>
<evidence type="ECO:0000256" key="1">
    <source>
        <dbReference type="ARBA" id="ARBA00022723"/>
    </source>
</evidence>
<evidence type="ECO:0000259" key="5">
    <source>
        <dbReference type="Pfam" id="PF01258"/>
    </source>
</evidence>
<dbReference type="InterPro" id="IPR000962">
    <property type="entry name" value="Znf_DskA_TraR"/>
</dbReference>
<name>A0AAW5DXT3_9BACI</name>
<evidence type="ECO:0000313" key="6">
    <source>
        <dbReference type="EMBL" id="MCH1623855.1"/>
    </source>
</evidence>
<accession>A0AAW5DXT3</accession>
<dbReference type="RefSeq" id="WP_240251911.1">
    <property type="nucleotide sequence ID" value="NZ_JAKTTI010000001.1"/>
</dbReference>
<reference evidence="6" key="1">
    <citation type="submission" date="2022-02" db="EMBL/GenBank/DDBJ databases">
        <title>Fredinandcohnia quinoae sp. nov. isolated from Chenopodium quinoa seeds.</title>
        <authorList>
            <person name="Saati-Santamaria Z."/>
            <person name="Flores-Felix J.D."/>
            <person name="Igual J.M."/>
            <person name="Velazquez E."/>
            <person name="Garcia-Fraile P."/>
            <person name="Martinez-Molina E."/>
        </authorList>
    </citation>
    <scope>NUCLEOTIDE SEQUENCE</scope>
    <source>
        <strain evidence="6">SECRCQ15</strain>
    </source>
</reference>
<dbReference type="Pfam" id="PF01258">
    <property type="entry name" value="zf-dskA_traR"/>
    <property type="match status" value="1"/>
</dbReference>
<organism evidence="6 7">
    <name type="scientific">Fredinandcohnia quinoae</name>
    <dbReference type="NCBI Taxonomy" id="2918902"/>
    <lineage>
        <taxon>Bacteria</taxon>
        <taxon>Bacillati</taxon>
        <taxon>Bacillota</taxon>
        <taxon>Bacilli</taxon>
        <taxon>Bacillales</taxon>
        <taxon>Bacillaceae</taxon>
        <taxon>Fredinandcohnia</taxon>
    </lineage>
</organism>
<evidence type="ECO:0000256" key="4">
    <source>
        <dbReference type="PROSITE-ProRule" id="PRU00510"/>
    </source>
</evidence>
<keyword evidence="3" id="KW-0862">Zinc</keyword>
<dbReference type="PANTHER" id="PTHR33823:SF5">
    <property type="entry name" value="DNAK SUPPRESSOR PROTEIN"/>
    <property type="match status" value="1"/>
</dbReference>
<keyword evidence="2" id="KW-0863">Zinc-finger</keyword>
<gene>
    <name evidence="6" type="ORF">MJG50_00835</name>
</gene>
<evidence type="ECO:0000256" key="2">
    <source>
        <dbReference type="ARBA" id="ARBA00022771"/>
    </source>
</evidence>
<comment type="caution">
    <text evidence="4">Lacks conserved residue(s) required for the propagation of feature annotation.</text>
</comment>
<dbReference type="EMBL" id="JAKTTI010000001">
    <property type="protein sequence ID" value="MCH1623855.1"/>
    <property type="molecule type" value="Genomic_DNA"/>
</dbReference>
<dbReference type="GO" id="GO:0008270">
    <property type="term" value="F:zinc ion binding"/>
    <property type="evidence" value="ECO:0007669"/>
    <property type="project" value="UniProtKB-KW"/>
</dbReference>
<comment type="caution">
    <text evidence="6">The sequence shown here is derived from an EMBL/GenBank/DDBJ whole genome shotgun (WGS) entry which is preliminary data.</text>
</comment>
<dbReference type="Gene3D" id="1.20.120.910">
    <property type="entry name" value="DksA, coiled-coil domain"/>
    <property type="match status" value="1"/>
</dbReference>